<accession>A0ABY8VDN8</accession>
<evidence type="ECO:0000313" key="9">
    <source>
        <dbReference type="EMBL" id="WIM67618.1"/>
    </source>
</evidence>
<dbReference type="Proteomes" id="UP001225598">
    <property type="component" value="Chromosome"/>
</dbReference>
<evidence type="ECO:0000313" key="10">
    <source>
        <dbReference type="Proteomes" id="UP001225598"/>
    </source>
</evidence>
<evidence type="ECO:0000256" key="8">
    <source>
        <dbReference type="HAMAP-Rule" id="MF_00158"/>
    </source>
</evidence>
<dbReference type="InterPro" id="IPR042176">
    <property type="entry name" value="Pantoate_ligase_C"/>
</dbReference>
<keyword evidence="6 8" id="KW-0067">ATP-binding</keyword>
<dbReference type="HAMAP" id="MF_00158">
    <property type="entry name" value="PanC"/>
    <property type="match status" value="1"/>
</dbReference>
<feature type="binding site" evidence="8">
    <location>
        <position position="58"/>
    </location>
    <ligand>
        <name>(R)-pantoate</name>
        <dbReference type="ChEBI" id="CHEBI:15980"/>
    </ligand>
</feature>
<dbReference type="EC" id="6.3.2.1" evidence="8"/>
<evidence type="ECO:0000256" key="5">
    <source>
        <dbReference type="ARBA" id="ARBA00022741"/>
    </source>
</evidence>
<dbReference type="PANTHER" id="PTHR21299:SF1">
    <property type="entry name" value="PANTOATE--BETA-ALANINE LIGASE"/>
    <property type="match status" value="1"/>
</dbReference>
<evidence type="ECO:0000256" key="2">
    <source>
        <dbReference type="ARBA" id="ARBA00009256"/>
    </source>
</evidence>
<evidence type="ECO:0000256" key="7">
    <source>
        <dbReference type="ARBA" id="ARBA00048258"/>
    </source>
</evidence>
<reference evidence="9 10" key="1">
    <citation type="submission" date="2023-05" db="EMBL/GenBank/DDBJ databases">
        <title>Corynebacterium suedekumii sp. nov. and Corynebacterium breve sp. nov. isolated from raw cow's milk.</title>
        <authorList>
            <person name="Baer M.K."/>
            <person name="Mehl L."/>
            <person name="Hellmuth R."/>
            <person name="Marke G."/>
            <person name="Lipski A."/>
        </authorList>
    </citation>
    <scope>NUCLEOTIDE SEQUENCE [LARGE SCALE GENOMIC DNA]</scope>
    <source>
        <strain evidence="9 10">R4</strain>
    </source>
</reference>
<comment type="catalytic activity">
    <reaction evidence="7 8">
        <text>(R)-pantoate + beta-alanine + ATP = (R)-pantothenate + AMP + diphosphate + H(+)</text>
        <dbReference type="Rhea" id="RHEA:10912"/>
        <dbReference type="ChEBI" id="CHEBI:15378"/>
        <dbReference type="ChEBI" id="CHEBI:15980"/>
        <dbReference type="ChEBI" id="CHEBI:29032"/>
        <dbReference type="ChEBI" id="CHEBI:30616"/>
        <dbReference type="ChEBI" id="CHEBI:33019"/>
        <dbReference type="ChEBI" id="CHEBI:57966"/>
        <dbReference type="ChEBI" id="CHEBI:456215"/>
        <dbReference type="EC" id="6.3.2.1"/>
    </reaction>
</comment>
<dbReference type="Gene3D" id="3.30.1300.10">
    <property type="entry name" value="Pantoate-beta-alanine ligase, C-terminal domain"/>
    <property type="match status" value="1"/>
</dbReference>
<feature type="active site" description="Proton donor" evidence="8">
    <location>
        <position position="34"/>
    </location>
</feature>
<dbReference type="InterPro" id="IPR003721">
    <property type="entry name" value="Pantoate_ligase"/>
</dbReference>
<organism evidence="9 10">
    <name type="scientific">Corynebacterium breve</name>
    <dbReference type="NCBI Taxonomy" id="3049799"/>
    <lineage>
        <taxon>Bacteria</taxon>
        <taxon>Bacillati</taxon>
        <taxon>Actinomycetota</taxon>
        <taxon>Actinomycetes</taxon>
        <taxon>Mycobacteriales</taxon>
        <taxon>Corynebacteriaceae</taxon>
        <taxon>Corynebacterium</taxon>
    </lineage>
</organism>
<dbReference type="Pfam" id="PF02569">
    <property type="entry name" value="Pantoate_ligase"/>
    <property type="match status" value="1"/>
</dbReference>
<comment type="miscellaneous">
    <text evidence="8">The reaction proceeds by a bi uni uni bi ping pong mechanism.</text>
</comment>
<dbReference type="SUPFAM" id="SSF52374">
    <property type="entry name" value="Nucleotidylyl transferase"/>
    <property type="match status" value="1"/>
</dbReference>
<feature type="binding site" evidence="8">
    <location>
        <begin position="148"/>
        <end position="151"/>
    </location>
    <ligand>
        <name>ATP</name>
        <dbReference type="ChEBI" id="CHEBI:30616"/>
    </ligand>
</feature>
<feature type="binding site" evidence="8">
    <location>
        <position position="58"/>
    </location>
    <ligand>
        <name>beta-alanine</name>
        <dbReference type="ChEBI" id="CHEBI:57966"/>
    </ligand>
</feature>
<keyword evidence="5 8" id="KW-0547">Nucleotide-binding</keyword>
<keyword evidence="4 8" id="KW-0566">Pantothenate biosynthesis</keyword>
<feature type="binding site" evidence="8">
    <location>
        <position position="154"/>
    </location>
    <ligand>
        <name>(R)-pantoate</name>
        <dbReference type="ChEBI" id="CHEBI:15980"/>
    </ligand>
</feature>
<comment type="subcellular location">
    <subcellularLocation>
        <location evidence="8">Cytoplasm</location>
    </subcellularLocation>
</comment>
<evidence type="ECO:0000256" key="1">
    <source>
        <dbReference type="ARBA" id="ARBA00004990"/>
    </source>
</evidence>
<evidence type="ECO:0000256" key="4">
    <source>
        <dbReference type="ARBA" id="ARBA00022655"/>
    </source>
</evidence>
<keyword evidence="10" id="KW-1185">Reference proteome</keyword>
<dbReference type="RefSeq" id="WP_284824838.1">
    <property type="nucleotide sequence ID" value="NZ_CP126969.1"/>
</dbReference>
<comment type="similarity">
    <text evidence="2 8">Belongs to the pantothenate synthetase family.</text>
</comment>
<keyword evidence="8" id="KW-0963">Cytoplasm</keyword>
<dbReference type="InterPro" id="IPR014729">
    <property type="entry name" value="Rossmann-like_a/b/a_fold"/>
</dbReference>
<comment type="subunit">
    <text evidence="8">Homodimer.</text>
</comment>
<dbReference type="CDD" id="cd00560">
    <property type="entry name" value="PanC"/>
    <property type="match status" value="1"/>
</dbReference>
<protein>
    <recommendedName>
        <fullName evidence="8">Pantothenate synthetase</fullName>
        <shortName evidence="8">PS</shortName>
        <ecNumber evidence="8">6.3.2.1</ecNumber>
    </recommendedName>
    <alternativeName>
        <fullName evidence="8">Pantoate--beta-alanine ligase</fullName>
    </alternativeName>
    <alternativeName>
        <fullName evidence="8">Pantoate-activating enzyme</fullName>
    </alternativeName>
</protein>
<dbReference type="GO" id="GO:0016874">
    <property type="term" value="F:ligase activity"/>
    <property type="evidence" value="ECO:0007669"/>
    <property type="project" value="UniProtKB-KW"/>
</dbReference>
<dbReference type="EMBL" id="CP126969">
    <property type="protein sequence ID" value="WIM67618.1"/>
    <property type="molecule type" value="Genomic_DNA"/>
</dbReference>
<keyword evidence="3 8" id="KW-0436">Ligase</keyword>
<proteinExistence type="inferred from homology"/>
<comment type="pathway">
    <text evidence="1 8">Cofactor biosynthesis; (R)-pantothenate biosynthesis; (R)-pantothenate from (R)-pantoate and beta-alanine: step 1/1.</text>
</comment>
<sequence>MQVVTTPAQLHAALASQPGIVGLVPTMGALHDGHGTLIDQAQKESEVVVVSTFVNPLQFTNLGDCDDYRLYPRDLAADEEFCRQHHVDILFAPTVEDMYPDTTPMIWVRTGRMGEILEGASRPGHFDGVATVVAKLFNMVHPYRAYFGQKDAQQAAIIRRMVKDLNMPVQITTVPIARTPEGLAQSSRNQRLSDEGRTHALALSQALNTLRKNAKSGKPIGLSAVREELAAAPGITLDYLTVVTPTSLAELDDDTLVVSLEEPALALVAAEVEGVRLIDNMILA</sequence>
<gene>
    <name evidence="8 9" type="primary">panC</name>
    <name evidence="9" type="ORF">QP027_11115</name>
</gene>
<dbReference type="PANTHER" id="PTHR21299">
    <property type="entry name" value="CYTIDYLATE KINASE/PANTOATE-BETA-ALANINE LIGASE"/>
    <property type="match status" value="1"/>
</dbReference>
<feature type="binding site" evidence="8">
    <location>
        <begin position="185"/>
        <end position="188"/>
    </location>
    <ligand>
        <name>ATP</name>
        <dbReference type="ChEBI" id="CHEBI:30616"/>
    </ligand>
</feature>
<dbReference type="NCBIfam" id="TIGR00018">
    <property type="entry name" value="panC"/>
    <property type="match status" value="1"/>
</dbReference>
<feature type="binding site" evidence="8">
    <location>
        <position position="177"/>
    </location>
    <ligand>
        <name>ATP</name>
        <dbReference type="ChEBI" id="CHEBI:30616"/>
    </ligand>
</feature>
<dbReference type="Gene3D" id="3.40.50.620">
    <property type="entry name" value="HUPs"/>
    <property type="match status" value="1"/>
</dbReference>
<evidence type="ECO:0000256" key="3">
    <source>
        <dbReference type="ARBA" id="ARBA00022598"/>
    </source>
</evidence>
<name>A0ABY8VDN8_9CORY</name>
<evidence type="ECO:0000256" key="6">
    <source>
        <dbReference type="ARBA" id="ARBA00022840"/>
    </source>
</evidence>
<feature type="binding site" evidence="8">
    <location>
        <begin position="27"/>
        <end position="34"/>
    </location>
    <ligand>
        <name>ATP</name>
        <dbReference type="ChEBI" id="CHEBI:30616"/>
    </ligand>
</feature>
<comment type="function">
    <text evidence="8">Catalyzes the condensation of pantoate with beta-alanine in an ATP-dependent reaction via a pantoyl-adenylate intermediate.</text>
</comment>